<sequence>KKLQSALTSIIFPNLKIHPKQPLNMRTARCWLLELGWRHTTVRKGVYMDGHKRDDVVKYRKEVFLPLMAQYE</sequence>
<dbReference type="OrthoDB" id="2449121at2759"/>
<dbReference type="PANTHER" id="PTHR35871:SF1">
    <property type="entry name" value="CXC1-LIKE CYSTEINE CLUSTER ASSOCIATED WITH KDZ TRANSPOSASES DOMAIN-CONTAINING PROTEIN"/>
    <property type="match status" value="1"/>
</dbReference>
<evidence type="ECO:0000313" key="1">
    <source>
        <dbReference type="EMBL" id="OAX33618.1"/>
    </source>
</evidence>
<keyword evidence="2" id="KW-1185">Reference proteome</keyword>
<dbReference type="InParanoid" id="A0A1B7MLW6"/>
<dbReference type="AlphaFoldDB" id="A0A1B7MLW6"/>
<feature type="non-terminal residue" evidence="1">
    <location>
        <position position="1"/>
    </location>
</feature>
<name>A0A1B7MLW6_9AGAM</name>
<dbReference type="Proteomes" id="UP000092154">
    <property type="component" value="Unassembled WGS sequence"/>
</dbReference>
<dbReference type="PANTHER" id="PTHR35871">
    <property type="entry name" value="EXPRESSED PROTEIN"/>
    <property type="match status" value="1"/>
</dbReference>
<reference evidence="1 2" key="1">
    <citation type="submission" date="2016-06" db="EMBL/GenBank/DDBJ databases">
        <title>Comparative genomics of the ectomycorrhizal sister species Rhizopogon vinicolor and Rhizopogon vesiculosus (Basidiomycota: Boletales) reveals a divergence of the mating type B locus.</title>
        <authorList>
            <consortium name="DOE Joint Genome Institute"/>
            <person name="Mujic A.B."/>
            <person name="Kuo A."/>
            <person name="Tritt A."/>
            <person name="Lipzen A."/>
            <person name="Chen C."/>
            <person name="Johnson J."/>
            <person name="Sharma A."/>
            <person name="Barry K."/>
            <person name="Grigoriev I.V."/>
            <person name="Spatafora J.W."/>
        </authorList>
    </citation>
    <scope>NUCLEOTIDE SEQUENCE [LARGE SCALE GENOMIC DNA]</scope>
    <source>
        <strain evidence="1 2">AM-OR11-026</strain>
    </source>
</reference>
<protein>
    <recommendedName>
        <fullName evidence="3">Winged helix-turn helix domain-containing protein</fullName>
    </recommendedName>
</protein>
<gene>
    <name evidence="1" type="ORF">K503DRAFT_656031</name>
</gene>
<evidence type="ECO:0000313" key="2">
    <source>
        <dbReference type="Proteomes" id="UP000092154"/>
    </source>
</evidence>
<organism evidence="1 2">
    <name type="scientific">Rhizopogon vinicolor AM-OR11-026</name>
    <dbReference type="NCBI Taxonomy" id="1314800"/>
    <lineage>
        <taxon>Eukaryota</taxon>
        <taxon>Fungi</taxon>
        <taxon>Dikarya</taxon>
        <taxon>Basidiomycota</taxon>
        <taxon>Agaricomycotina</taxon>
        <taxon>Agaricomycetes</taxon>
        <taxon>Agaricomycetidae</taxon>
        <taxon>Boletales</taxon>
        <taxon>Suillineae</taxon>
        <taxon>Rhizopogonaceae</taxon>
        <taxon>Rhizopogon</taxon>
    </lineage>
</organism>
<dbReference type="EMBL" id="KV448737">
    <property type="protein sequence ID" value="OAX33618.1"/>
    <property type="molecule type" value="Genomic_DNA"/>
</dbReference>
<proteinExistence type="predicted"/>
<feature type="non-terminal residue" evidence="1">
    <location>
        <position position="72"/>
    </location>
</feature>
<accession>A0A1B7MLW6</accession>
<evidence type="ECO:0008006" key="3">
    <source>
        <dbReference type="Google" id="ProtNLM"/>
    </source>
</evidence>